<evidence type="ECO:0000256" key="5">
    <source>
        <dbReference type="ARBA" id="ARBA00022794"/>
    </source>
</evidence>
<feature type="region of interest" description="Disordered" evidence="11">
    <location>
        <begin position="260"/>
        <end position="292"/>
    </location>
</feature>
<feature type="compositionally biased region" description="Polar residues" evidence="11">
    <location>
        <begin position="178"/>
        <end position="191"/>
    </location>
</feature>
<sequence>METTARVHQTKASSRHRSSRARRTATPQRHEQTEVRGIDDVPTQSADQELAEASGSKNRSSTAIRTARRPDTPEHSGGSTTTNASSSATGTSVPTQHYHYSASGDSGPVRITSQTPRSNSPAMVTTELDAPVSTEGDVEVVAVDLASGLATLGTVPGPTDDKLQKGILGYMDRQLKVQSLSDPQKSPAQRSTRSRSSLEKSPRRKRSKSESRRRRERKILAAGEMEVRQANETLMRYLKQCSDFNDASLSGDLEIPEHLEDRRVHRKTKSQRERKLHQLQPDRSGGRTNGPRFGAALKVTLCRGRNHENPGLSVDGVRTAFLGIGTGNPWELVGSNDVMPPFRSDDLMSYHGEIYNPFTPVVSPTTEAAVTRIDKMYIQTASGYRPVDNSYSYHKSRALIGGDPESNSQTINTSVHLSCAVQRIWHLLSTVCHGLLGGLAFAHLLLICTTKPYDWVDASLHHYSAFAEVYANTFYCLAIVCMVSIFDRMDIAYGGDTNISFRSIFIIMIYVMTIILSLSAGTMDERLYVTSTLNVTVWEEELETNKVLSIWNALSIARSVGAIFGWLIVGFLPNQDNLYDQLLEMEKYQLQ</sequence>
<dbReference type="AlphaFoldDB" id="A0A182MIJ2"/>
<organism evidence="13 14">
    <name type="scientific">Anopheles culicifacies</name>
    <dbReference type="NCBI Taxonomy" id="139723"/>
    <lineage>
        <taxon>Eukaryota</taxon>
        <taxon>Metazoa</taxon>
        <taxon>Ecdysozoa</taxon>
        <taxon>Arthropoda</taxon>
        <taxon>Hexapoda</taxon>
        <taxon>Insecta</taxon>
        <taxon>Pterygota</taxon>
        <taxon>Neoptera</taxon>
        <taxon>Endopterygota</taxon>
        <taxon>Diptera</taxon>
        <taxon>Nematocera</taxon>
        <taxon>Culicoidea</taxon>
        <taxon>Culicidae</taxon>
        <taxon>Anophelinae</taxon>
        <taxon>Anopheles</taxon>
        <taxon>culicifacies species complex</taxon>
    </lineage>
</organism>
<dbReference type="Pfam" id="PF15383">
    <property type="entry name" value="TMEM237"/>
    <property type="match status" value="1"/>
</dbReference>
<evidence type="ECO:0000256" key="2">
    <source>
        <dbReference type="ARBA" id="ARBA00004141"/>
    </source>
</evidence>
<evidence type="ECO:0000256" key="3">
    <source>
        <dbReference type="ARBA" id="ARBA00008783"/>
    </source>
</evidence>
<dbReference type="GO" id="GO:0060271">
    <property type="term" value="P:cilium assembly"/>
    <property type="evidence" value="ECO:0007669"/>
    <property type="project" value="TreeGrafter"/>
</dbReference>
<evidence type="ECO:0000256" key="10">
    <source>
        <dbReference type="ARBA" id="ARBA00025631"/>
    </source>
</evidence>
<keyword evidence="8 12" id="KW-0472">Membrane</keyword>
<comment type="subcellular location">
    <subcellularLocation>
        <location evidence="1">Cell projection</location>
        <location evidence="1">Cilium</location>
    </subcellularLocation>
    <subcellularLocation>
        <location evidence="2">Membrane</location>
        <topology evidence="2">Multi-pass membrane protein</topology>
    </subcellularLocation>
</comment>
<comment type="similarity">
    <text evidence="3">Belongs to the TMEM237 family.</text>
</comment>
<evidence type="ECO:0000256" key="12">
    <source>
        <dbReference type="SAM" id="Phobius"/>
    </source>
</evidence>
<evidence type="ECO:0000256" key="7">
    <source>
        <dbReference type="ARBA" id="ARBA00023069"/>
    </source>
</evidence>
<keyword evidence="4 12" id="KW-0812">Transmembrane</keyword>
<feature type="compositionally biased region" description="Basic and acidic residues" evidence="11">
    <location>
        <begin position="28"/>
        <end position="39"/>
    </location>
</feature>
<comment type="function">
    <text evidence="10">Component of the transition zone in primary cilia. Required for ciliogenesis.</text>
</comment>
<dbReference type="PANTHER" id="PTHR28388">
    <property type="entry name" value="TRANSMEMBRANE PROTEIN 237"/>
    <property type="match status" value="1"/>
</dbReference>
<keyword evidence="5" id="KW-0970">Cilium biogenesis/degradation</keyword>
<accession>A0A182MIJ2</accession>
<evidence type="ECO:0000256" key="8">
    <source>
        <dbReference type="ARBA" id="ARBA00023136"/>
    </source>
</evidence>
<feature type="compositionally biased region" description="Basic residues" evidence="11">
    <location>
        <begin position="202"/>
        <end position="217"/>
    </location>
</feature>
<dbReference type="GO" id="GO:0035869">
    <property type="term" value="C:ciliary transition zone"/>
    <property type="evidence" value="ECO:0007669"/>
    <property type="project" value="TreeGrafter"/>
</dbReference>
<keyword evidence="7" id="KW-0969">Cilium</keyword>
<feature type="transmembrane region" description="Helical" evidence="12">
    <location>
        <begin position="550"/>
        <end position="572"/>
    </location>
</feature>
<dbReference type="GO" id="GO:0016020">
    <property type="term" value="C:membrane"/>
    <property type="evidence" value="ECO:0007669"/>
    <property type="project" value="UniProtKB-SubCell"/>
</dbReference>
<feature type="region of interest" description="Disordered" evidence="11">
    <location>
        <begin position="1"/>
        <end position="124"/>
    </location>
</feature>
<dbReference type="Proteomes" id="UP000075883">
    <property type="component" value="Unassembled WGS sequence"/>
</dbReference>
<feature type="compositionally biased region" description="Polar residues" evidence="11">
    <location>
        <begin position="111"/>
        <end position="123"/>
    </location>
</feature>
<reference evidence="14" key="1">
    <citation type="submission" date="2013-09" db="EMBL/GenBank/DDBJ databases">
        <title>The Genome Sequence of Anopheles culicifacies species A.</title>
        <authorList>
            <consortium name="The Broad Institute Genomics Platform"/>
            <person name="Neafsey D.E."/>
            <person name="Besansky N."/>
            <person name="Howell P."/>
            <person name="Walton C."/>
            <person name="Young S.K."/>
            <person name="Zeng Q."/>
            <person name="Gargeya S."/>
            <person name="Fitzgerald M."/>
            <person name="Haas B."/>
            <person name="Abouelleil A."/>
            <person name="Allen A.W."/>
            <person name="Alvarado L."/>
            <person name="Arachchi H.M."/>
            <person name="Berlin A.M."/>
            <person name="Chapman S.B."/>
            <person name="Gainer-Dewar J."/>
            <person name="Goldberg J."/>
            <person name="Griggs A."/>
            <person name="Gujja S."/>
            <person name="Hansen M."/>
            <person name="Howarth C."/>
            <person name="Imamovic A."/>
            <person name="Ireland A."/>
            <person name="Larimer J."/>
            <person name="McCowan C."/>
            <person name="Murphy C."/>
            <person name="Pearson M."/>
            <person name="Poon T.W."/>
            <person name="Priest M."/>
            <person name="Roberts A."/>
            <person name="Saif S."/>
            <person name="Shea T."/>
            <person name="Sisk P."/>
            <person name="Sykes S."/>
            <person name="Wortman J."/>
            <person name="Nusbaum C."/>
            <person name="Birren B."/>
        </authorList>
    </citation>
    <scope>NUCLEOTIDE SEQUENCE [LARGE SCALE GENOMIC DNA]</scope>
    <source>
        <strain evidence="14">A-37</strain>
    </source>
</reference>
<evidence type="ECO:0000313" key="14">
    <source>
        <dbReference type="Proteomes" id="UP000075883"/>
    </source>
</evidence>
<keyword evidence="6 12" id="KW-1133">Transmembrane helix</keyword>
<evidence type="ECO:0000256" key="1">
    <source>
        <dbReference type="ARBA" id="ARBA00004138"/>
    </source>
</evidence>
<dbReference type="InterPro" id="IPR029409">
    <property type="entry name" value="TMEM237"/>
</dbReference>
<feature type="compositionally biased region" description="Basic residues" evidence="11">
    <location>
        <begin position="264"/>
        <end position="277"/>
    </location>
</feature>
<feature type="transmembrane region" description="Helical" evidence="12">
    <location>
        <begin position="499"/>
        <end position="518"/>
    </location>
</feature>
<dbReference type="EnsemblMetazoa" id="ACUA019101-RA">
    <property type="protein sequence ID" value="ACUA019101-PA"/>
    <property type="gene ID" value="ACUA019101"/>
</dbReference>
<dbReference type="EMBL" id="AXCM01000173">
    <property type="status" value="NOT_ANNOTATED_CDS"/>
    <property type="molecule type" value="Genomic_DNA"/>
</dbReference>
<dbReference type="STRING" id="139723.A0A182MIJ2"/>
<feature type="compositionally biased region" description="Basic residues" evidence="11">
    <location>
        <begin position="13"/>
        <end position="23"/>
    </location>
</feature>
<dbReference type="PANTHER" id="PTHR28388:SF1">
    <property type="entry name" value="TRANSMEMBRANE PROTEIN 237"/>
    <property type="match status" value="1"/>
</dbReference>
<evidence type="ECO:0000256" key="6">
    <source>
        <dbReference type="ARBA" id="ARBA00022989"/>
    </source>
</evidence>
<protein>
    <submittedName>
        <fullName evidence="13">Uncharacterized protein</fullName>
    </submittedName>
</protein>
<evidence type="ECO:0000256" key="11">
    <source>
        <dbReference type="SAM" id="MobiDB-lite"/>
    </source>
</evidence>
<evidence type="ECO:0000313" key="13">
    <source>
        <dbReference type="EnsemblMetazoa" id="ACUA019101-PA"/>
    </source>
</evidence>
<feature type="transmembrane region" description="Helical" evidence="12">
    <location>
        <begin position="469"/>
        <end position="487"/>
    </location>
</feature>
<evidence type="ECO:0000256" key="9">
    <source>
        <dbReference type="ARBA" id="ARBA00023273"/>
    </source>
</evidence>
<dbReference type="VEuPathDB" id="VectorBase:ACUA019101"/>
<name>A0A182MIJ2_9DIPT</name>
<proteinExistence type="inferred from homology"/>
<feature type="compositionally biased region" description="Polar residues" evidence="11">
    <location>
        <begin position="55"/>
        <end position="64"/>
    </location>
</feature>
<keyword evidence="14" id="KW-1185">Reference proteome</keyword>
<keyword evidence="9" id="KW-0966">Cell projection</keyword>
<reference evidence="13" key="2">
    <citation type="submission" date="2020-05" db="UniProtKB">
        <authorList>
            <consortium name="EnsemblMetazoa"/>
        </authorList>
    </citation>
    <scope>IDENTIFICATION</scope>
    <source>
        <strain evidence="13">A-37</strain>
    </source>
</reference>
<evidence type="ECO:0000256" key="4">
    <source>
        <dbReference type="ARBA" id="ARBA00022692"/>
    </source>
</evidence>
<feature type="region of interest" description="Disordered" evidence="11">
    <location>
        <begin position="178"/>
        <end position="223"/>
    </location>
</feature>
<feature type="transmembrane region" description="Helical" evidence="12">
    <location>
        <begin position="424"/>
        <end position="448"/>
    </location>
</feature>
<feature type="compositionally biased region" description="Low complexity" evidence="11">
    <location>
        <begin position="76"/>
        <end position="92"/>
    </location>
</feature>